<dbReference type="SUPFAM" id="SSF56112">
    <property type="entry name" value="Protein kinase-like (PK-like)"/>
    <property type="match status" value="1"/>
</dbReference>
<dbReference type="PROSITE" id="PS50011">
    <property type="entry name" value="PROTEIN_KINASE_DOM"/>
    <property type="match status" value="1"/>
</dbReference>
<feature type="region of interest" description="Disordered" evidence="1">
    <location>
        <begin position="15"/>
        <end position="40"/>
    </location>
</feature>
<accession>A0A9P6HKL6</accession>
<organism evidence="3 4">
    <name type="scientific">Thelephora terrestris</name>
    <dbReference type="NCBI Taxonomy" id="56493"/>
    <lineage>
        <taxon>Eukaryota</taxon>
        <taxon>Fungi</taxon>
        <taxon>Dikarya</taxon>
        <taxon>Basidiomycota</taxon>
        <taxon>Agaricomycotina</taxon>
        <taxon>Agaricomycetes</taxon>
        <taxon>Thelephorales</taxon>
        <taxon>Thelephoraceae</taxon>
        <taxon>Thelephora</taxon>
    </lineage>
</organism>
<keyword evidence="4" id="KW-1185">Reference proteome</keyword>
<dbReference type="OrthoDB" id="3248549at2759"/>
<feature type="region of interest" description="Disordered" evidence="1">
    <location>
        <begin position="391"/>
        <end position="429"/>
    </location>
</feature>
<gene>
    <name evidence="3" type="ORF">BJ322DRAFT_535410</name>
</gene>
<evidence type="ECO:0000259" key="2">
    <source>
        <dbReference type="PROSITE" id="PS50011"/>
    </source>
</evidence>
<dbReference type="GO" id="GO:0004674">
    <property type="term" value="F:protein serine/threonine kinase activity"/>
    <property type="evidence" value="ECO:0007669"/>
    <property type="project" value="TreeGrafter"/>
</dbReference>
<evidence type="ECO:0000313" key="4">
    <source>
        <dbReference type="Proteomes" id="UP000736335"/>
    </source>
</evidence>
<dbReference type="Proteomes" id="UP000736335">
    <property type="component" value="Unassembled WGS sequence"/>
</dbReference>
<dbReference type="InterPro" id="IPR011009">
    <property type="entry name" value="Kinase-like_dom_sf"/>
</dbReference>
<reference evidence="3" key="1">
    <citation type="journal article" date="2020" name="Nat. Commun.">
        <title>Large-scale genome sequencing of mycorrhizal fungi provides insights into the early evolution of symbiotic traits.</title>
        <authorList>
            <person name="Miyauchi S."/>
            <person name="Kiss E."/>
            <person name="Kuo A."/>
            <person name="Drula E."/>
            <person name="Kohler A."/>
            <person name="Sanchez-Garcia M."/>
            <person name="Morin E."/>
            <person name="Andreopoulos B."/>
            <person name="Barry K.W."/>
            <person name="Bonito G."/>
            <person name="Buee M."/>
            <person name="Carver A."/>
            <person name="Chen C."/>
            <person name="Cichocki N."/>
            <person name="Clum A."/>
            <person name="Culley D."/>
            <person name="Crous P.W."/>
            <person name="Fauchery L."/>
            <person name="Girlanda M."/>
            <person name="Hayes R.D."/>
            <person name="Keri Z."/>
            <person name="LaButti K."/>
            <person name="Lipzen A."/>
            <person name="Lombard V."/>
            <person name="Magnuson J."/>
            <person name="Maillard F."/>
            <person name="Murat C."/>
            <person name="Nolan M."/>
            <person name="Ohm R.A."/>
            <person name="Pangilinan J."/>
            <person name="Pereira M.F."/>
            <person name="Perotto S."/>
            <person name="Peter M."/>
            <person name="Pfister S."/>
            <person name="Riley R."/>
            <person name="Sitrit Y."/>
            <person name="Stielow J.B."/>
            <person name="Szollosi G."/>
            <person name="Zifcakova L."/>
            <person name="Stursova M."/>
            <person name="Spatafora J.W."/>
            <person name="Tedersoo L."/>
            <person name="Vaario L.M."/>
            <person name="Yamada A."/>
            <person name="Yan M."/>
            <person name="Wang P."/>
            <person name="Xu J."/>
            <person name="Bruns T."/>
            <person name="Baldrian P."/>
            <person name="Vilgalys R."/>
            <person name="Dunand C."/>
            <person name="Henrissat B."/>
            <person name="Grigoriev I.V."/>
            <person name="Hibbett D."/>
            <person name="Nagy L.G."/>
            <person name="Martin F.M."/>
        </authorList>
    </citation>
    <scope>NUCLEOTIDE SEQUENCE</scope>
    <source>
        <strain evidence="3">UH-Tt-Lm1</strain>
    </source>
</reference>
<reference evidence="3" key="2">
    <citation type="submission" date="2020-11" db="EMBL/GenBank/DDBJ databases">
        <authorList>
            <consortium name="DOE Joint Genome Institute"/>
            <person name="Kuo A."/>
            <person name="Miyauchi S."/>
            <person name="Kiss E."/>
            <person name="Drula E."/>
            <person name="Kohler A."/>
            <person name="Sanchez-Garcia M."/>
            <person name="Andreopoulos B."/>
            <person name="Barry K.W."/>
            <person name="Bonito G."/>
            <person name="Buee M."/>
            <person name="Carver A."/>
            <person name="Chen C."/>
            <person name="Cichocki N."/>
            <person name="Clum A."/>
            <person name="Culley D."/>
            <person name="Crous P.W."/>
            <person name="Fauchery L."/>
            <person name="Girlanda M."/>
            <person name="Hayes R."/>
            <person name="Keri Z."/>
            <person name="Labutti K."/>
            <person name="Lipzen A."/>
            <person name="Lombard V."/>
            <person name="Magnuson J."/>
            <person name="Maillard F."/>
            <person name="Morin E."/>
            <person name="Murat C."/>
            <person name="Nolan M."/>
            <person name="Ohm R."/>
            <person name="Pangilinan J."/>
            <person name="Pereira M."/>
            <person name="Perotto S."/>
            <person name="Peter M."/>
            <person name="Riley R."/>
            <person name="Sitrit Y."/>
            <person name="Stielow B."/>
            <person name="Szollosi G."/>
            <person name="Zifcakova L."/>
            <person name="Stursova M."/>
            <person name="Spatafora J.W."/>
            <person name="Tedersoo L."/>
            <person name="Vaario L.-M."/>
            <person name="Yamada A."/>
            <person name="Yan M."/>
            <person name="Wang P."/>
            <person name="Xu J."/>
            <person name="Bruns T."/>
            <person name="Baldrian P."/>
            <person name="Vilgalys R."/>
            <person name="Henrissat B."/>
            <person name="Grigoriev I.V."/>
            <person name="Hibbett D."/>
            <person name="Nagy L.G."/>
            <person name="Martin F.M."/>
        </authorList>
    </citation>
    <scope>NUCLEOTIDE SEQUENCE</scope>
    <source>
        <strain evidence="3">UH-Tt-Lm1</strain>
    </source>
</reference>
<evidence type="ECO:0000313" key="3">
    <source>
        <dbReference type="EMBL" id="KAF9789476.1"/>
    </source>
</evidence>
<dbReference type="AlphaFoldDB" id="A0A9P6HKL6"/>
<dbReference type="EMBL" id="WIUZ02000003">
    <property type="protein sequence ID" value="KAF9789476.1"/>
    <property type="molecule type" value="Genomic_DNA"/>
</dbReference>
<feature type="domain" description="Protein kinase" evidence="2">
    <location>
        <begin position="130"/>
        <end position="403"/>
    </location>
</feature>
<dbReference type="Pfam" id="PF07714">
    <property type="entry name" value="PK_Tyr_Ser-Thr"/>
    <property type="match status" value="1"/>
</dbReference>
<dbReference type="PANTHER" id="PTHR44329">
    <property type="entry name" value="SERINE/THREONINE-PROTEIN KINASE TNNI3K-RELATED"/>
    <property type="match status" value="1"/>
</dbReference>
<dbReference type="InterPro" id="IPR051681">
    <property type="entry name" value="Ser/Thr_Kinases-Pseudokinases"/>
</dbReference>
<keyword evidence="3" id="KW-0418">Kinase</keyword>
<protein>
    <submittedName>
        <fullName evidence="3">Kinase-like domain-containing protein</fullName>
    </submittedName>
</protein>
<evidence type="ECO:0000256" key="1">
    <source>
        <dbReference type="SAM" id="MobiDB-lite"/>
    </source>
</evidence>
<dbReference type="GO" id="GO:0005524">
    <property type="term" value="F:ATP binding"/>
    <property type="evidence" value="ECO:0007669"/>
    <property type="project" value="InterPro"/>
</dbReference>
<keyword evidence="3" id="KW-0808">Transferase</keyword>
<dbReference type="InterPro" id="IPR001245">
    <property type="entry name" value="Ser-Thr/Tyr_kinase_cat_dom"/>
</dbReference>
<comment type="caution">
    <text evidence="3">The sequence shown here is derived from an EMBL/GenBank/DDBJ whole genome shotgun (WGS) entry which is preliminary data.</text>
</comment>
<dbReference type="InterPro" id="IPR000719">
    <property type="entry name" value="Prot_kinase_dom"/>
</dbReference>
<proteinExistence type="predicted"/>
<sequence>MRPRRGREYITRMLPNSQSSRHCLSNVHTGNPRSSHPTSSSPFLEMFGAKKRGGNSFRATIDALELKSRSIANKTEAKRLVERLNELMAKTRDEGEEENCLRVLIKVCREQAVLPKSYIISNVRLGEPLNRTVPDIRTGKIGETGIFKRFRVKVLWKTGKLEKTGQAGESDICIKVFRHDENQQAFKGAVYGLVVRWKNVSHPNVLPLLGVSDVIPPFGLVTSRMSGNIKEYTQEHQVVDRILLLSNAACGLEYLHSLDIIHGRIHPRNILITGQGVACIGDFGIAEIINNSLLASQSRTATRQQGGTRYMALEQVKDSSTGKESDVHSFAITAYEVLVRVEPYRGITGEGPLCMRISNGTPPFGVEAAAVGELPDEIRRMLESCWVPERSKRPTIEKVHRELQGSRSSQQEDGKRMVPNDEPHLPEAR</sequence>
<dbReference type="Gene3D" id="1.10.510.10">
    <property type="entry name" value="Transferase(Phosphotransferase) domain 1"/>
    <property type="match status" value="1"/>
</dbReference>
<name>A0A9P6HKL6_9AGAM</name>